<dbReference type="Gene3D" id="1.20.144.10">
    <property type="entry name" value="Phosphatidic acid phosphatase type 2/haloperoxidase"/>
    <property type="match status" value="1"/>
</dbReference>
<feature type="transmembrane region" description="Helical" evidence="7">
    <location>
        <begin position="129"/>
        <end position="150"/>
    </location>
</feature>
<dbReference type="AlphaFoldDB" id="A0A1G6HP20"/>
<dbReference type="SUPFAM" id="SSF48317">
    <property type="entry name" value="Acid phosphatase/Vanadium-dependent haloperoxidase"/>
    <property type="match status" value="1"/>
</dbReference>
<keyword evidence="3 7" id="KW-0812">Transmembrane</keyword>
<keyword evidence="2" id="KW-1003">Cell membrane</keyword>
<dbReference type="PANTHER" id="PTHR14969">
    <property type="entry name" value="SPHINGOSINE-1-PHOSPHATE PHOSPHOHYDROLASE"/>
    <property type="match status" value="1"/>
</dbReference>
<keyword evidence="10" id="KW-1185">Reference proteome</keyword>
<feature type="transmembrane region" description="Helical" evidence="7">
    <location>
        <begin position="35"/>
        <end position="55"/>
    </location>
</feature>
<keyword evidence="5 7" id="KW-1133">Transmembrane helix</keyword>
<dbReference type="EMBL" id="FMZA01000001">
    <property type="protein sequence ID" value="SDB95951.1"/>
    <property type="molecule type" value="Genomic_DNA"/>
</dbReference>
<evidence type="ECO:0000256" key="6">
    <source>
        <dbReference type="ARBA" id="ARBA00023136"/>
    </source>
</evidence>
<dbReference type="RefSeq" id="WP_091565431.1">
    <property type="nucleotide sequence ID" value="NZ_FMZA01000001.1"/>
</dbReference>
<reference evidence="9 10" key="1">
    <citation type="submission" date="2016-10" db="EMBL/GenBank/DDBJ databases">
        <authorList>
            <person name="de Groot N.N."/>
        </authorList>
    </citation>
    <scope>NUCLEOTIDE SEQUENCE [LARGE SCALE GENOMIC DNA]</scope>
    <source>
        <strain evidence="9 10">DSM 45514</strain>
    </source>
</reference>
<evidence type="ECO:0000256" key="4">
    <source>
        <dbReference type="ARBA" id="ARBA00022801"/>
    </source>
</evidence>
<sequence>MKRLAARLQNVDDRWVSYVNQRWRCRVMDWIMPRVTHLGGAGFSLAFLAAWWLLIDSFARYWALEGLVALVFSHLVVRLGKHFWHRLRPYLEISGLFITSDALQDYSFPSGHTTAAFSLAVVWVLHLPWLAWILFPLAMLVGLSRIYLGLHYPTDVIVGIWLGTAFAAGSHFVFLQY</sequence>
<evidence type="ECO:0000256" key="1">
    <source>
        <dbReference type="ARBA" id="ARBA00004651"/>
    </source>
</evidence>
<evidence type="ECO:0000313" key="10">
    <source>
        <dbReference type="Proteomes" id="UP000199387"/>
    </source>
</evidence>
<dbReference type="PANTHER" id="PTHR14969:SF62">
    <property type="entry name" value="DECAPRENYLPHOSPHORYL-5-PHOSPHORIBOSE PHOSPHATASE RV3807C-RELATED"/>
    <property type="match status" value="1"/>
</dbReference>
<dbReference type="STRING" id="1236220.SAMN04488112_101126"/>
<dbReference type="Proteomes" id="UP000199387">
    <property type="component" value="Unassembled WGS sequence"/>
</dbReference>
<evidence type="ECO:0000256" key="3">
    <source>
        <dbReference type="ARBA" id="ARBA00022692"/>
    </source>
</evidence>
<proteinExistence type="predicted"/>
<dbReference type="GO" id="GO:0005886">
    <property type="term" value="C:plasma membrane"/>
    <property type="evidence" value="ECO:0007669"/>
    <property type="project" value="UniProtKB-SubCell"/>
</dbReference>
<comment type="subcellular location">
    <subcellularLocation>
        <location evidence="1">Cell membrane</location>
        <topology evidence="1">Multi-pass membrane protein</topology>
    </subcellularLocation>
</comment>
<dbReference type="Pfam" id="PF01569">
    <property type="entry name" value="PAP2"/>
    <property type="match status" value="1"/>
</dbReference>
<organism evidence="9 10">
    <name type="scientific">Melghirimyces thermohalophilus</name>
    <dbReference type="NCBI Taxonomy" id="1236220"/>
    <lineage>
        <taxon>Bacteria</taxon>
        <taxon>Bacillati</taxon>
        <taxon>Bacillota</taxon>
        <taxon>Bacilli</taxon>
        <taxon>Bacillales</taxon>
        <taxon>Thermoactinomycetaceae</taxon>
        <taxon>Melghirimyces</taxon>
    </lineage>
</organism>
<gene>
    <name evidence="9" type="ORF">SAMN04488112_101126</name>
</gene>
<protein>
    <submittedName>
        <fullName evidence="9">Undecaprenyl-diphosphatase</fullName>
    </submittedName>
</protein>
<dbReference type="SMART" id="SM00014">
    <property type="entry name" value="acidPPc"/>
    <property type="match status" value="1"/>
</dbReference>
<dbReference type="InterPro" id="IPR036938">
    <property type="entry name" value="PAP2/HPO_sf"/>
</dbReference>
<feature type="transmembrane region" description="Helical" evidence="7">
    <location>
        <begin position="61"/>
        <end position="80"/>
    </location>
</feature>
<evidence type="ECO:0000256" key="2">
    <source>
        <dbReference type="ARBA" id="ARBA00022475"/>
    </source>
</evidence>
<evidence type="ECO:0000256" key="5">
    <source>
        <dbReference type="ARBA" id="ARBA00022989"/>
    </source>
</evidence>
<dbReference type="InterPro" id="IPR000326">
    <property type="entry name" value="PAP2/HPO"/>
</dbReference>
<feature type="domain" description="Phosphatidic acid phosphatase type 2/haloperoxidase" evidence="8">
    <location>
        <begin position="64"/>
        <end position="171"/>
    </location>
</feature>
<keyword evidence="4" id="KW-0378">Hydrolase</keyword>
<accession>A0A1G6HP20</accession>
<dbReference type="OrthoDB" id="9789113at2"/>
<evidence type="ECO:0000313" key="9">
    <source>
        <dbReference type="EMBL" id="SDB95951.1"/>
    </source>
</evidence>
<keyword evidence="6 7" id="KW-0472">Membrane</keyword>
<feature type="transmembrane region" description="Helical" evidence="7">
    <location>
        <begin position="156"/>
        <end position="175"/>
    </location>
</feature>
<dbReference type="GO" id="GO:0016787">
    <property type="term" value="F:hydrolase activity"/>
    <property type="evidence" value="ECO:0007669"/>
    <property type="project" value="UniProtKB-KW"/>
</dbReference>
<evidence type="ECO:0000256" key="7">
    <source>
        <dbReference type="SAM" id="Phobius"/>
    </source>
</evidence>
<name>A0A1G6HP20_9BACL</name>
<evidence type="ECO:0000259" key="8">
    <source>
        <dbReference type="SMART" id="SM00014"/>
    </source>
</evidence>